<dbReference type="PROSITE" id="PS50943">
    <property type="entry name" value="HTH_CROC1"/>
    <property type="match status" value="1"/>
</dbReference>
<dbReference type="CDD" id="cd00093">
    <property type="entry name" value="HTH_XRE"/>
    <property type="match status" value="1"/>
</dbReference>
<dbReference type="Pfam" id="PF19054">
    <property type="entry name" value="DUF5753"/>
    <property type="match status" value="1"/>
</dbReference>
<evidence type="ECO:0000259" key="1">
    <source>
        <dbReference type="PROSITE" id="PS50943"/>
    </source>
</evidence>
<comment type="caution">
    <text evidence="2">The sequence shown here is derived from an EMBL/GenBank/DDBJ whole genome shotgun (WGS) entry which is preliminary data.</text>
</comment>
<proteinExistence type="predicted"/>
<dbReference type="OrthoDB" id="3466567at2"/>
<name>A0A367FHW6_9ACTN</name>
<feature type="domain" description="HTH cro/C1-type" evidence="1">
    <location>
        <begin position="21"/>
        <end position="75"/>
    </location>
</feature>
<dbReference type="RefSeq" id="WP_114030459.1">
    <property type="nucleotide sequence ID" value="NZ_QOIL01000011.1"/>
</dbReference>
<evidence type="ECO:0000313" key="3">
    <source>
        <dbReference type="Proteomes" id="UP000253094"/>
    </source>
</evidence>
<dbReference type="SUPFAM" id="SSF47413">
    <property type="entry name" value="lambda repressor-like DNA-binding domains"/>
    <property type="match status" value="1"/>
</dbReference>
<dbReference type="InterPro" id="IPR010982">
    <property type="entry name" value="Lambda_DNA-bd_dom_sf"/>
</dbReference>
<dbReference type="Pfam" id="PF13560">
    <property type="entry name" value="HTH_31"/>
    <property type="match status" value="1"/>
</dbReference>
<organism evidence="2 3">
    <name type="scientific">Sphaerisporangium album</name>
    <dbReference type="NCBI Taxonomy" id="509200"/>
    <lineage>
        <taxon>Bacteria</taxon>
        <taxon>Bacillati</taxon>
        <taxon>Actinomycetota</taxon>
        <taxon>Actinomycetes</taxon>
        <taxon>Streptosporangiales</taxon>
        <taxon>Streptosporangiaceae</taxon>
        <taxon>Sphaerisporangium</taxon>
    </lineage>
</organism>
<protein>
    <submittedName>
        <fullName evidence="2">DUF397 domain-containing protein</fullName>
    </submittedName>
</protein>
<sequence>MPHPSELNPAESPRALFGYELRKHRKAAGLSQEQLAARVQYTAAMISSVETAKRTPSRDFAQRCDDALDLDGALVRLWPFIHHSATPPWFRPWLDIEREASALRAWEPLVIPGLLQTEAYARAIFRGEPRPVLERVEEQVAARMERQTIFERPEPPMFWAVVDEGALHRVIGDARVMIDQLRRLEDLETVSNVIVQVLPFLARSTAGLEGGFLMAQAPGVPDSVYVEAVGGHGQVVERASEVHELLTRYEMIRAEALPQQASLERIREIREHMELNEELAVARWAKSSFSGGSGGNCVEVAPLAGGRIGIRDSKRPTGPALVFTPGEWADFANGIKAGEFGA</sequence>
<dbReference type="Proteomes" id="UP000253094">
    <property type="component" value="Unassembled WGS sequence"/>
</dbReference>
<dbReference type="InterPro" id="IPR001387">
    <property type="entry name" value="Cro/C1-type_HTH"/>
</dbReference>
<keyword evidence="3" id="KW-1185">Reference proteome</keyword>
<dbReference type="InterPro" id="IPR007278">
    <property type="entry name" value="DUF397"/>
</dbReference>
<dbReference type="EMBL" id="QOIL01000011">
    <property type="protein sequence ID" value="RCG29422.1"/>
    <property type="molecule type" value="Genomic_DNA"/>
</dbReference>
<evidence type="ECO:0000313" key="2">
    <source>
        <dbReference type="EMBL" id="RCG29422.1"/>
    </source>
</evidence>
<dbReference type="Gene3D" id="1.10.260.40">
    <property type="entry name" value="lambda repressor-like DNA-binding domains"/>
    <property type="match status" value="1"/>
</dbReference>
<dbReference type="AlphaFoldDB" id="A0A367FHW6"/>
<dbReference type="Pfam" id="PF04149">
    <property type="entry name" value="DUF397"/>
    <property type="match status" value="1"/>
</dbReference>
<dbReference type="GO" id="GO:0003677">
    <property type="term" value="F:DNA binding"/>
    <property type="evidence" value="ECO:0007669"/>
    <property type="project" value="InterPro"/>
</dbReference>
<accession>A0A367FHW6</accession>
<gene>
    <name evidence="2" type="ORF">DQ384_20455</name>
</gene>
<dbReference type="InterPro" id="IPR043917">
    <property type="entry name" value="DUF5753"/>
</dbReference>
<reference evidence="2 3" key="1">
    <citation type="submission" date="2018-06" db="EMBL/GenBank/DDBJ databases">
        <title>Sphaerisporangium craniellae sp. nov., isolated from a marine sponge in the South China Sea.</title>
        <authorList>
            <person name="Li L."/>
        </authorList>
    </citation>
    <scope>NUCLEOTIDE SEQUENCE [LARGE SCALE GENOMIC DNA]</scope>
    <source>
        <strain evidence="2 3">CCTCC AA 208026</strain>
    </source>
</reference>
<dbReference type="SMART" id="SM00530">
    <property type="entry name" value="HTH_XRE"/>
    <property type="match status" value="1"/>
</dbReference>